<sequence length="123" mass="13897">MDRDRLRSIASEIARQAVERLELDDPDVLRAVQSEPLPESDPLRATLFRVVERLDEVAWEIQSRIDEGTGTEAEYESAFTRARAAHALWFSLDPDPMVAAKESAYEAYSATDDLSWIEDLVGD</sequence>
<gene>
    <name evidence="1" type="ORF">Q5716_03835</name>
</gene>
<evidence type="ECO:0000313" key="2">
    <source>
        <dbReference type="Proteomes" id="UP001241072"/>
    </source>
</evidence>
<proteinExistence type="predicted"/>
<name>A0ABT9BPX5_9MICO</name>
<dbReference type="Proteomes" id="UP001241072">
    <property type="component" value="Unassembled WGS sequence"/>
</dbReference>
<protein>
    <submittedName>
        <fullName evidence="1">Uncharacterized protein</fullName>
    </submittedName>
</protein>
<keyword evidence="2" id="KW-1185">Reference proteome</keyword>
<comment type="caution">
    <text evidence="1">The sequence shown here is derived from an EMBL/GenBank/DDBJ whole genome shotgun (WGS) entry which is preliminary data.</text>
</comment>
<accession>A0ABT9BPX5</accession>
<organism evidence="1 2">
    <name type="scientific">Antiquaquibacter soli</name>
    <dbReference type="NCBI Taxonomy" id="3064523"/>
    <lineage>
        <taxon>Bacteria</taxon>
        <taxon>Bacillati</taxon>
        <taxon>Actinomycetota</taxon>
        <taxon>Actinomycetes</taxon>
        <taxon>Micrococcales</taxon>
        <taxon>Microbacteriaceae</taxon>
        <taxon>Antiquaquibacter</taxon>
    </lineage>
</organism>
<evidence type="ECO:0000313" key="1">
    <source>
        <dbReference type="EMBL" id="MDO7881352.1"/>
    </source>
</evidence>
<dbReference type="RefSeq" id="WP_305001762.1">
    <property type="nucleotide sequence ID" value="NZ_JAUQUB010000001.1"/>
</dbReference>
<reference evidence="1 2" key="1">
    <citation type="submission" date="2023-07" db="EMBL/GenBank/DDBJ databases">
        <title>Protaetiibacter sp. nov WY-16 isolated from soil.</title>
        <authorList>
            <person name="Liu B."/>
            <person name="Wan Y."/>
        </authorList>
    </citation>
    <scope>NUCLEOTIDE SEQUENCE [LARGE SCALE GENOMIC DNA]</scope>
    <source>
        <strain evidence="1 2">WY-16</strain>
    </source>
</reference>
<dbReference type="EMBL" id="JAUQUB010000001">
    <property type="protein sequence ID" value="MDO7881352.1"/>
    <property type="molecule type" value="Genomic_DNA"/>
</dbReference>